<sequence>MQSNWRLQVEKKFESFSYFIIKHRLKTLFLTLLMIFTLASNIPNITFDTSTEGFLYKDDPKILLYNDFRNQFGRDEKIIVAIKTEDIFDKKFLEKLFKLHKEIKDNLPYIKEVDSLQNARKTVGNESALIVEDLFVDGIPTKQEKLNAIKEFAQSNAIYKDLYLNADATFTTIMITTNTYSSLGADNFDPLSEGFEDSSSDVKLEFITANESNELILVLEEILKKYEDDNFKIYNAGSPIVTKNLQSTLMSDMSKFILYVVLTISILLFITFVRVSGIIVPLLVVILTLVATIGSMALLGYPITSMTQILPSLLLAVAIGDSIHILSIFYHKYDETGDKNYSIAYAIGHSGLAVVMTSFTTAASLLSFSISDIAPVASLGIFSALGVTLALILTLVFIPLMLSLTPMKHKSQDSDSFLDSFMIKIANFSINYYKSIIGAAVVIIVVSLVFAIQMRFSHNPLEWFKEDNQVRINTETIDKELRGSITIEVVLDTGKENGVYNPEFLNSIERVTKEIYTYKGENYFIGKIVSINDVLREINMALNENRPEFYTIPQNRELIAQEFLLFENSGSDDLEQIVDSQFSKTRLSIKAPWVDAIEYLDMIDKLTNLLESEFKDKATVGITGILPILATTITKSIESSLESYLIAFVVIAVLMVVLIGNLKLGLLSMIPNLTPIMFGIAFMYVYELPLDMFTILIGAIAIGMVVDDTIHYMHNFKRYYILHNDVDEAIRLTLHSTGRAIFITSIVLSSGFLVFMFASMTNLYNFGLITGVTVIVAMIMNLTLTGALMKLFVKGHASI</sequence>
<dbReference type="Gene3D" id="1.20.1640.10">
    <property type="entry name" value="Multidrug efflux transporter AcrB transmembrane domain"/>
    <property type="match status" value="2"/>
</dbReference>
<feature type="transmembrane region" description="Helical" evidence="6">
    <location>
        <begin position="309"/>
        <end position="331"/>
    </location>
</feature>
<reference evidence="8" key="1">
    <citation type="submission" date="2019-11" db="EMBL/GenBank/DDBJ databases">
        <authorList>
            <person name="Kojima H."/>
        </authorList>
    </citation>
    <scope>NUCLEOTIDE SEQUENCE</scope>
    <source>
        <strain evidence="8">H1576</strain>
    </source>
</reference>
<dbReference type="EMBL" id="CP046072">
    <property type="protein sequence ID" value="QSZ40573.1"/>
    <property type="molecule type" value="Genomic_DNA"/>
</dbReference>
<evidence type="ECO:0000256" key="6">
    <source>
        <dbReference type="SAM" id="Phobius"/>
    </source>
</evidence>
<feature type="transmembrane region" description="Helical" evidence="6">
    <location>
        <begin position="282"/>
        <end position="303"/>
    </location>
</feature>
<evidence type="ECO:0000313" key="9">
    <source>
        <dbReference type="Proteomes" id="UP000671852"/>
    </source>
</evidence>
<feature type="transmembrane region" description="Helical" evidence="6">
    <location>
        <begin position="432"/>
        <end position="452"/>
    </location>
</feature>
<keyword evidence="5 6" id="KW-0472">Membrane</keyword>
<keyword evidence="4 6" id="KW-1133">Transmembrane helix</keyword>
<accession>A0A975AXX2</accession>
<reference evidence="8" key="2">
    <citation type="submission" date="2021-04" db="EMBL/GenBank/DDBJ databases">
        <title>Isolation and characterization of a novel species of the genus Sulfurimonas.</title>
        <authorList>
            <person name="Fukui M."/>
        </authorList>
    </citation>
    <scope>NUCLEOTIDE SEQUENCE</scope>
    <source>
        <strain evidence="8">H1576</strain>
    </source>
</reference>
<dbReference type="Pfam" id="PF03176">
    <property type="entry name" value="MMPL"/>
    <property type="match status" value="1"/>
</dbReference>
<dbReference type="PANTHER" id="PTHR33406:SF13">
    <property type="entry name" value="MEMBRANE PROTEIN YDFJ"/>
    <property type="match status" value="1"/>
</dbReference>
<evidence type="ECO:0000256" key="2">
    <source>
        <dbReference type="ARBA" id="ARBA00022475"/>
    </source>
</evidence>
<evidence type="ECO:0000259" key="7">
    <source>
        <dbReference type="PROSITE" id="PS50156"/>
    </source>
</evidence>
<dbReference type="Proteomes" id="UP000671852">
    <property type="component" value="Chromosome"/>
</dbReference>
<dbReference type="RefSeq" id="WP_207561851.1">
    <property type="nucleotide sequence ID" value="NZ_CP046072.1"/>
</dbReference>
<dbReference type="InterPro" id="IPR050545">
    <property type="entry name" value="Mycobact_MmpL"/>
</dbReference>
<dbReference type="InterPro" id="IPR001036">
    <property type="entry name" value="Acrflvin-R"/>
</dbReference>
<gene>
    <name evidence="8" type="ORF">GJV85_00050</name>
</gene>
<comment type="subcellular location">
    <subcellularLocation>
        <location evidence="1">Cell membrane</location>
        <topology evidence="1">Multi-pass membrane protein</topology>
    </subcellularLocation>
</comment>
<organism evidence="8 9">
    <name type="scientific">Sulfurimonas aquatica</name>
    <dbReference type="NCBI Taxonomy" id="2672570"/>
    <lineage>
        <taxon>Bacteria</taxon>
        <taxon>Pseudomonadati</taxon>
        <taxon>Campylobacterota</taxon>
        <taxon>Epsilonproteobacteria</taxon>
        <taxon>Campylobacterales</taxon>
        <taxon>Sulfurimonadaceae</taxon>
        <taxon>Sulfurimonas</taxon>
    </lineage>
</organism>
<protein>
    <submittedName>
        <fullName evidence="8">MMPL family transporter</fullName>
    </submittedName>
</protein>
<evidence type="ECO:0000313" key="8">
    <source>
        <dbReference type="EMBL" id="QSZ40573.1"/>
    </source>
</evidence>
<feature type="transmembrane region" description="Helical" evidence="6">
    <location>
        <begin position="766"/>
        <end position="793"/>
    </location>
</feature>
<dbReference type="Pfam" id="PF00873">
    <property type="entry name" value="ACR_tran"/>
    <property type="match status" value="1"/>
</dbReference>
<dbReference type="SUPFAM" id="SSF82866">
    <property type="entry name" value="Multidrug efflux transporter AcrB transmembrane domain"/>
    <property type="match status" value="2"/>
</dbReference>
<dbReference type="InterPro" id="IPR000731">
    <property type="entry name" value="SSD"/>
</dbReference>
<dbReference type="PRINTS" id="PR00702">
    <property type="entry name" value="ACRIFLAVINRP"/>
</dbReference>
<evidence type="ECO:0000256" key="3">
    <source>
        <dbReference type="ARBA" id="ARBA00022692"/>
    </source>
</evidence>
<evidence type="ECO:0000256" key="4">
    <source>
        <dbReference type="ARBA" id="ARBA00022989"/>
    </source>
</evidence>
<keyword evidence="9" id="KW-1185">Reference proteome</keyword>
<feature type="domain" description="SSD" evidence="7">
    <location>
        <begin position="664"/>
        <end position="791"/>
    </location>
</feature>
<feature type="transmembrane region" description="Helical" evidence="6">
    <location>
        <begin position="343"/>
        <end position="370"/>
    </location>
</feature>
<feature type="transmembrane region" description="Helical" evidence="6">
    <location>
        <begin position="256"/>
        <end position="275"/>
    </location>
</feature>
<dbReference type="InterPro" id="IPR004869">
    <property type="entry name" value="MMPL_dom"/>
</dbReference>
<keyword evidence="2" id="KW-1003">Cell membrane</keyword>
<dbReference type="GO" id="GO:0022857">
    <property type="term" value="F:transmembrane transporter activity"/>
    <property type="evidence" value="ECO:0007669"/>
    <property type="project" value="InterPro"/>
</dbReference>
<proteinExistence type="predicted"/>
<feature type="transmembrane region" description="Helical" evidence="6">
    <location>
        <begin position="740"/>
        <end position="760"/>
    </location>
</feature>
<evidence type="ECO:0000256" key="5">
    <source>
        <dbReference type="ARBA" id="ARBA00023136"/>
    </source>
</evidence>
<dbReference type="KEGG" id="saqt:GJV85_00050"/>
<dbReference type="PANTHER" id="PTHR33406">
    <property type="entry name" value="MEMBRANE PROTEIN MJ1562-RELATED"/>
    <property type="match status" value="1"/>
</dbReference>
<keyword evidence="3 6" id="KW-0812">Transmembrane</keyword>
<feature type="transmembrane region" description="Helical" evidence="6">
    <location>
        <begin position="376"/>
        <end position="402"/>
    </location>
</feature>
<name>A0A975AXX2_9BACT</name>
<feature type="transmembrane region" description="Helical" evidence="6">
    <location>
        <begin position="644"/>
        <end position="662"/>
    </location>
</feature>
<feature type="domain" description="SSD" evidence="7">
    <location>
        <begin position="279"/>
        <end position="404"/>
    </location>
</feature>
<dbReference type="AlphaFoldDB" id="A0A975AXX2"/>
<dbReference type="GO" id="GO:0005886">
    <property type="term" value="C:plasma membrane"/>
    <property type="evidence" value="ECO:0007669"/>
    <property type="project" value="UniProtKB-SubCell"/>
</dbReference>
<dbReference type="PROSITE" id="PS50156">
    <property type="entry name" value="SSD"/>
    <property type="match status" value="2"/>
</dbReference>
<evidence type="ECO:0000256" key="1">
    <source>
        <dbReference type="ARBA" id="ARBA00004651"/>
    </source>
</evidence>